<keyword evidence="3" id="KW-1185">Reference proteome</keyword>
<dbReference type="OrthoDB" id="2968017at2"/>
<proteinExistence type="predicted"/>
<keyword evidence="1" id="KW-1133">Transmembrane helix</keyword>
<accession>A0A429VCW2</accession>
<name>A0A429VCW2_9SPHN</name>
<evidence type="ECO:0008006" key="4">
    <source>
        <dbReference type="Google" id="ProtNLM"/>
    </source>
</evidence>
<gene>
    <name evidence="2" type="ORF">HMF7854_13410</name>
</gene>
<keyword evidence="1" id="KW-0472">Membrane</keyword>
<organism evidence="2 3">
    <name type="scientific">Sphingomonas ginkgonis</name>
    <dbReference type="NCBI Taxonomy" id="2315330"/>
    <lineage>
        <taxon>Bacteria</taxon>
        <taxon>Pseudomonadati</taxon>
        <taxon>Pseudomonadota</taxon>
        <taxon>Alphaproteobacteria</taxon>
        <taxon>Sphingomonadales</taxon>
        <taxon>Sphingomonadaceae</taxon>
        <taxon>Sphingomonas</taxon>
    </lineage>
</organism>
<feature type="transmembrane region" description="Helical" evidence="1">
    <location>
        <begin position="331"/>
        <end position="350"/>
    </location>
</feature>
<protein>
    <recommendedName>
        <fullName evidence="4">DUF4231 domain-containing protein</fullName>
    </recommendedName>
</protein>
<dbReference type="Gene3D" id="3.40.50.450">
    <property type="match status" value="1"/>
</dbReference>
<dbReference type="AlphaFoldDB" id="A0A429VCW2"/>
<dbReference type="Proteomes" id="UP000274661">
    <property type="component" value="Unassembled WGS sequence"/>
</dbReference>
<evidence type="ECO:0000256" key="1">
    <source>
        <dbReference type="SAM" id="Phobius"/>
    </source>
</evidence>
<feature type="transmembrane region" description="Helical" evidence="1">
    <location>
        <begin position="481"/>
        <end position="507"/>
    </location>
</feature>
<sequence>MTASAGHPPKPPFTLAVGVTGHRSGRFAPGAAEQLAGEVGRLLDRLVERGREIARVDAAHFAPAEPRFLLLSALADGADQIVAEAGLERGFELQAILPMPADTYEQTLDGERWTSAFRRLLEQAGRTLEIESSHVEEGYWLAGRALVAHSDLLIALWDGERGRGKGGTADVVQWAIARGTPVLHLPLDPALPPRLIWSPLDPATMSQDPEAMCSPLDDEDLAAMLGAVAAPPPDPQERAFLDRFWTERRIRWHWRIDYPLLRALTGTRRLSPADISADRQRRFNAREWSDYRAASQVGTGIHVGLGSLETIYDWVDTLASHFAQAYRSGHIFNFAFAALSILVGISGLTLPGGKLAMAGLEIGIVILILSNTSAGIRWRWHQRWLDYRQLAERLRPMRSLKLLGVASPDPPGDPAEPVAGRWIEWYAAAVWRSLGVPHGRLDTAASARLATIIAGHELEPQIAYHRKLAAQSRRFDERLELVSTLLFLGTVIACLTVLLGTIFLPGFVRSHSWYWGFISTGFPAIGAAIFGIRVQGDYGGTAIRSLGTARQLRRIADALGEEPHLGRAADLVEQAARVMLADLDSWKLIHEQHELSAG</sequence>
<evidence type="ECO:0000313" key="2">
    <source>
        <dbReference type="EMBL" id="RST31726.1"/>
    </source>
</evidence>
<dbReference type="SUPFAM" id="SSF102405">
    <property type="entry name" value="MCP/YpsA-like"/>
    <property type="match status" value="1"/>
</dbReference>
<feature type="transmembrane region" description="Helical" evidence="1">
    <location>
        <begin position="513"/>
        <end position="534"/>
    </location>
</feature>
<keyword evidence="1" id="KW-0812">Transmembrane</keyword>
<feature type="transmembrane region" description="Helical" evidence="1">
    <location>
        <begin position="356"/>
        <end position="378"/>
    </location>
</feature>
<evidence type="ECO:0000313" key="3">
    <source>
        <dbReference type="Proteomes" id="UP000274661"/>
    </source>
</evidence>
<dbReference type="EMBL" id="RWJF01000001">
    <property type="protein sequence ID" value="RST31726.1"/>
    <property type="molecule type" value="Genomic_DNA"/>
</dbReference>
<comment type="caution">
    <text evidence="2">The sequence shown here is derived from an EMBL/GenBank/DDBJ whole genome shotgun (WGS) entry which is preliminary data.</text>
</comment>
<reference evidence="2 3" key="1">
    <citation type="submission" date="2018-12" db="EMBL/GenBank/DDBJ databases">
        <title>Sphingomonas sp. HMF7854 Genome sequencing and assembly.</title>
        <authorList>
            <person name="Cha I."/>
            <person name="Kang H."/>
            <person name="Kim H."/>
            <person name="Kang J."/>
            <person name="Joh K."/>
        </authorList>
    </citation>
    <scope>NUCLEOTIDE SEQUENCE [LARGE SCALE GENOMIC DNA]</scope>
    <source>
        <strain evidence="2 3">HMF7854</strain>
    </source>
</reference>
<dbReference type="RefSeq" id="WP_126719665.1">
    <property type="nucleotide sequence ID" value="NZ_RWJF01000001.1"/>
</dbReference>